<dbReference type="GeneID" id="25792179"/>
<organism evidence="1 2">
    <name type="scientific">Hypocrea virens (strain Gv29-8 / FGSC 10586)</name>
    <name type="common">Gliocladium virens</name>
    <name type="synonym">Trichoderma virens</name>
    <dbReference type="NCBI Taxonomy" id="413071"/>
    <lineage>
        <taxon>Eukaryota</taxon>
        <taxon>Fungi</taxon>
        <taxon>Dikarya</taxon>
        <taxon>Ascomycota</taxon>
        <taxon>Pezizomycotina</taxon>
        <taxon>Sordariomycetes</taxon>
        <taxon>Hypocreomycetidae</taxon>
        <taxon>Hypocreales</taxon>
        <taxon>Hypocreaceae</taxon>
        <taxon>Trichoderma</taxon>
    </lineage>
</organism>
<dbReference type="Proteomes" id="UP000007115">
    <property type="component" value="Unassembled WGS sequence"/>
</dbReference>
<dbReference type="HOGENOM" id="CLU_2264132_0_0_1"/>
<reference evidence="1 2" key="1">
    <citation type="journal article" date="2011" name="Genome Biol.">
        <title>Comparative genome sequence analysis underscores mycoparasitism as the ancestral life style of Trichoderma.</title>
        <authorList>
            <person name="Kubicek C.P."/>
            <person name="Herrera-Estrella A."/>
            <person name="Seidl-Seiboth V."/>
            <person name="Martinez D.A."/>
            <person name="Druzhinina I.S."/>
            <person name="Thon M."/>
            <person name="Zeilinger S."/>
            <person name="Casas-Flores S."/>
            <person name="Horwitz B.A."/>
            <person name="Mukherjee P.K."/>
            <person name="Mukherjee M."/>
            <person name="Kredics L."/>
            <person name="Alcaraz L.D."/>
            <person name="Aerts A."/>
            <person name="Antal Z."/>
            <person name="Atanasova L."/>
            <person name="Cervantes-Badillo M.G."/>
            <person name="Challacombe J."/>
            <person name="Chertkov O."/>
            <person name="McCluskey K."/>
            <person name="Coulpier F."/>
            <person name="Deshpande N."/>
            <person name="von Doehren H."/>
            <person name="Ebbole D.J."/>
            <person name="Esquivel-Naranjo E.U."/>
            <person name="Fekete E."/>
            <person name="Flipphi M."/>
            <person name="Glaser F."/>
            <person name="Gomez-Rodriguez E.Y."/>
            <person name="Gruber S."/>
            <person name="Han C."/>
            <person name="Henrissat B."/>
            <person name="Hermosa R."/>
            <person name="Hernandez-Onate M."/>
            <person name="Karaffa L."/>
            <person name="Kosti I."/>
            <person name="Le Crom S."/>
            <person name="Lindquist E."/>
            <person name="Lucas S."/>
            <person name="Luebeck M."/>
            <person name="Luebeck P.S."/>
            <person name="Margeot A."/>
            <person name="Metz B."/>
            <person name="Misra M."/>
            <person name="Nevalainen H."/>
            <person name="Omann M."/>
            <person name="Packer N."/>
            <person name="Perrone G."/>
            <person name="Uresti-Rivera E.E."/>
            <person name="Salamov A."/>
            <person name="Schmoll M."/>
            <person name="Seiboth B."/>
            <person name="Shapiro H."/>
            <person name="Sukno S."/>
            <person name="Tamayo-Ramos J.A."/>
            <person name="Tisch D."/>
            <person name="Wiest A."/>
            <person name="Wilkinson H.H."/>
            <person name="Zhang M."/>
            <person name="Coutinho P.M."/>
            <person name="Kenerley C.M."/>
            <person name="Monte E."/>
            <person name="Baker S.E."/>
            <person name="Grigoriev I.V."/>
        </authorList>
    </citation>
    <scope>NUCLEOTIDE SEQUENCE [LARGE SCALE GENOMIC DNA]</scope>
    <source>
        <strain evidence="2">Gv29-8 / FGSC 10586</strain>
    </source>
</reference>
<name>G9NCU5_HYPVG</name>
<dbReference type="RefSeq" id="XP_013949716.1">
    <property type="nucleotide sequence ID" value="XM_014094241.1"/>
</dbReference>
<accession>G9NCU5</accession>
<gene>
    <name evidence="1" type="ORF">TRIVIDRAFT_228547</name>
</gene>
<dbReference type="AlphaFoldDB" id="G9NCU5"/>
<sequence length="103" mass="11373">MIRPQSRRQASLHVAAIRNWKFYATTLNFPADFEVTTACQVYESWIVGDVETAWDDAGPASSPLHLDRVPEAPTWHHEAPLLASKSDSLPTATAPLGGLEFQI</sequence>
<proteinExistence type="predicted"/>
<comment type="caution">
    <text evidence="1">The sequence shown here is derived from an EMBL/GenBank/DDBJ whole genome shotgun (WGS) entry which is preliminary data.</text>
</comment>
<dbReference type="EMBL" id="ABDF02000092">
    <property type="protein sequence ID" value="EHK15517.1"/>
    <property type="molecule type" value="Genomic_DNA"/>
</dbReference>
<protein>
    <submittedName>
        <fullName evidence="1">Uncharacterized protein</fullName>
    </submittedName>
</protein>
<dbReference type="VEuPathDB" id="FungiDB:TRIVIDRAFT_228547"/>
<dbReference type="InParanoid" id="G9NCU5"/>
<evidence type="ECO:0000313" key="2">
    <source>
        <dbReference type="Proteomes" id="UP000007115"/>
    </source>
</evidence>
<keyword evidence="2" id="KW-1185">Reference proteome</keyword>
<evidence type="ECO:0000313" key="1">
    <source>
        <dbReference type="EMBL" id="EHK15517.1"/>
    </source>
</evidence>